<gene>
    <name evidence="2" type="ORF">CIB87_02165</name>
</gene>
<organism evidence="2 3">
    <name type="scientific">Priestia megaterium</name>
    <name type="common">Bacillus megaterium</name>
    <dbReference type="NCBI Taxonomy" id="1404"/>
    <lineage>
        <taxon>Bacteria</taxon>
        <taxon>Bacillati</taxon>
        <taxon>Bacillota</taxon>
        <taxon>Bacilli</taxon>
        <taxon>Bacillales</taxon>
        <taxon>Bacillaceae</taxon>
        <taxon>Priestia</taxon>
    </lineage>
</organism>
<dbReference type="InterPro" id="IPR052189">
    <property type="entry name" value="L-asp_N-monooxygenase_NS-form"/>
</dbReference>
<dbReference type="Proteomes" id="UP000253834">
    <property type="component" value="Chromosome"/>
</dbReference>
<dbReference type="RefSeq" id="WP_114894362.1">
    <property type="nucleotide sequence ID" value="NZ_CP022674.1"/>
</dbReference>
<sequence length="637" mass="71693">MSNLNEIPIESVRIAIIGSGPRGMSVLERLASRLIELDIKEKVEIFLIDDGHVGTGRIWSTEQSSLLLMNTIAQEISAFSGLWDEKEPRPGSGPSFAQWWQKYRNDYSDFNGYAPRAYYGEYLLYVLSTIERSLPFSVTLHKISARVERLDETEKYQLLQLSNNQEILVNRTVIATGHSTNKLKDIEKDLDDFASNTPSVTFIKGGSVAQMDLSSIQPDQGVGIIGMGLTFYDLMAELTIGRGGKFVSEENGELRYCPSGKEPRIYAGSRSGMPLPVRGRNQKPFDYEYQPAIFTLKRALNIRKRGNIYFERDVLPLLEAEMTLVYAETELRLNKSKLVAQQLRKDVIKSQVESANGVNELALKYGISHPISINIYDLADPFKNNTFPSIEEFNKKLYSIILDDYNEAMNGNVDSPIKAAFDVIRNTRSVVRLFVDFGGLHPHSHQFEFLNKFNSASSFLSAGPPAFRSLQLQALIKQKILTVVGPSMKIKTSSNDRCIYMYSPHVQNSNVALNVVIDARIPTTDITYDCSNLTQSLIKDGIFVPFVNKKDDIEFQTGGVNVTLSPFHPIRADGTIAEKIYVLGIPTEHTRWFMQSGSSRPHKWIDFMIDADAIAFDILNSQDLSVNEEKDAYMLHS</sequence>
<dbReference type="PANTHER" id="PTHR40254:SF1">
    <property type="entry name" value="BLR0577 PROTEIN"/>
    <property type="match status" value="1"/>
</dbReference>
<evidence type="ECO:0000259" key="1">
    <source>
        <dbReference type="Pfam" id="PF13454"/>
    </source>
</evidence>
<accession>A0AA86HWF9</accession>
<reference evidence="2 3" key="1">
    <citation type="submission" date="2017-07" db="EMBL/GenBank/DDBJ databases">
        <title>Isolation and development of strain Bacillus megaterium SR7 for enhanced growth and metabolite production under supercritical carbon dioxide.</title>
        <authorList>
            <person name="Freedman A.J.E."/>
            <person name="Peet K.C."/>
            <person name="Boock J.T."/>
            <person name="Penn K."/>
            <person name="Prather K.L.J."/>
            <person name="Thompson J.R."/>
        </authorList>
    </citation>
    <scope>NUCLEOTIDE SEQUENCE [LARGE SCALE GENOMIC DNA]</scope>
    <source>
        <strain evidence="2 3">SR7</strain>
    </source>
</reference>
<dbReference type="SUPFAM" id="SSF51905">
    <property type="entry name" value="FAD/NAD(P)-binding domain"/>
    <property type="match status" value="1"/>
</dbReference>
<evidence type="ECO:0000313" key="2">
    <source>
        <dbReference type="EMBL" id="AXI27872.1"/>
    </source>
</evidence>
<protein>
    <recommendedName>
        <fullName evidence="1">FAD-dependent urate hydroxylase HpyO/Asp monooxygenase CreE-like FAD/NAD(P)-binding domain-containing protein</fullName>
    </recommendedName>
</protein>
<dbReference type="InterPro" id="IPR038732">
    <property type="entry name" value="HpyO/CreE_NAD-binding"/>
</dbReference>
<dbReference type="EMBL" id="CP022674">
    <property type="protein sequence ID" value="AXI27872.1"/>
    <property type="molecule type" value="Genomic_DNA"/>
</dbReference>
<dbReference type="PANTHER" id="PTHR40254">
    <property type="entry name" value="BLR0577 PROTEIN"/>
    <property type="match status" value="1"/>
</dbReference>
<name>A0AA86HWF9_PRIMG</name>
<dbReference type="AlphaFoldDB" id="A0AA86HWF9"/>
<feature type="domain" description="FAD-dependent urate hydroxylase HpyO/Asp monooxygenase CreE-like FAD/NAD(P)-binding" evidence="1">
    <location>
        <begin position="15"/>
        <end position="178"/>
    </location>
</feature>
<dbReference type="Pfam" id="PF13454">
    <property type="entry name" value="NAD_binding_9"/>
    <property type="match status" value="1"/>
</dbReference>
<evidence type="ECO:0000313" key="3">
    <source>
        <dbReference type="Proteomes" id="UP000253834"/>
    </source>
</evidence>
<proteinExistence type="predicted"/>
<dbReference type="InterPro" id="IPR036188">
    <property type="entry name" value="FAD/NAD-bd_sf"/>
</dbReference>